<accession>A0AAV7GQW7</accession>
<organism evidence="1 2">
    <name type="scientific">Dendrobium chrysotoxum</name>
    <name type="common">Orchid</name>
    <dbReference type="NCBI Taxonomy" id="161865"/>
    <lineage>
        <taxon>Eukaryota</taxon>
        <taxon>Viridiplantae</taxon>
        <taxon>Streptophyta</taxon>
        <taxon>Embryophyta</taxon>
        <taxon>Tracheophyta</taxon>
        <taxon>Spermatophyta</taxon>
        <taxon>Magnoliopsida</taxon>
        <taxon>Liliopsida</taxon>
        <taxon>Asparagales</taxon>
        <taxon>Orchidaceae</taxon>
        <taxon>Epidendroideae</taxon>
        <taxon>Malaxideae</taxon>
        <taxon>Dendrobiinae</taxon>
        <taxon>Dendrobium</taxon>
    </lineage>
</organism>
<evidence type="ECO:0000313" key="1">
    <source>
        <dbReference type="EMBL" id="KAH0457953.1"/>
    </source>
</evidence>
<name>A0AAV7GQW7_DENCH</name>
<keyword evidence="2" id="KW-1185">Reference proteome</keyword>
<sequence>MPENLSELPADISAGNLPEWPADFSRRKANPNDAELSGRSNSGLFRVNARMLAKLDTKIGQSVGLNGRAGYFMYYELNVVMENEVDLLSIHTHSVAYIISDKSKDNVE</sequence>
<proteinExistence type="predicted"/>
<dbReference type="AlphaFoldDB" id="A0AAV7GQW7"/>
<gene>
    <name evidence="1" type="ORF">IEQ34_013268</name>
</gene>
<reference evidence="1 2" key="1">
    <citation type="journal article" date="2021" name="Hortic Res">
        <title>Chromosome-scale assembly of the Dendrobium chrysotoxum genome enhances the understanding of orchid evolution.</title>
        <authorList>
            <person name="Zhang Y."/>
            <person name="Zhang G.Q."/>
            <person name="Zhang D."/>
            <person name="Liu X.D."/>
            <person name="Xu X.Y."/>
            <person name="Sun W.H."/>
            <person name="Yu X."/>
            <person name="Zhu X."/>
            <person name="Wang Z.W."/>
            <person name="Zhao X."/>
            <person name="Zhong W.Y."/>
            <person name="Chen H."/>
            <person name="Yin W.L."/>
            <person name="Huang T."/>
            <person name="Niu S.C."/>
            <person name="Liu Z.J."/>
        </authorList>
    </citation>
    <scope>NUCLEOTIDE SEQUENCE [LARGE SCALE GENOMIC DNA]</scope>
    <source>
        <strain evidence="1">Lindl</strain>
    </source>
</reference>
<comment type="caution">
    <text evidence="1">The sequence shown here is derived from an EMBL/GenBank/DDBJ whole genome shotgun (WGS) entry which is preliminary data.</text>
</comment>
<dbReference type="EMBL" id="JAGFBR010000012">
    <property type="protein sequence ID" value="KAH0457953.1"/>
    <property type="molecule type" value="Genomic_DNA"/>
</dbReference>
<dbReference type="Proteomes" id="UP000775213">
    <property type="component" value="Unassembled WGS sequence"/>
</dbReference>
<protein>
    <submittedName>
        <fullName evidence="1">Uncharacterized protein</fullName>
    </submittedName>
</protein>
<evidence type="ECO:0000313" key="2">
    <source>
        <dbReference type="Proteomes" id="UP000775213"/>
    </source>
</evidence>